<dbReference type="Proteomes" id="UP000057088">
    <property type="component" value="Chromosome 1"/>
</dbReference>
<evidence type="ECO:0000313" key="9">
    <source>
        <dbReference type="Proteomes" id="UP000254626"/>
    </source>
</evidence>
<keyword evidence="2" id="KW-0805">Transcription regulation</keyword>
<gene>
    <name evidence="7" type="primary">ripA_2</name>
    <name evidence="6" type="ORF">AL536_05115</name>
    <name evidence="7" type="ORF">NCTC11327_03047</name>
</gene>
<evidence type="ECO:0000259" key="5">
    <source>
        <dbReference type="PROSITE" id="PS01124"/>
    </source>
</evidence>
<dbReference type="RefSeq" id="WP_061055799.1">
    <property type="nucleotide sequence ID" value="NZ_CABLBX010000010.1"/>
</dbReference>
<dbReference type="InterPro" id="IPR011051">
    <property type="entry name" value="RmlC_Cupin_sf"/>
</dbReference>
<dbReference type="AlphaFoldDB" id="A0AAX2LWT8"/>
<evidence type="ECO:0000313" key="8">
    <source>
        <dbReference type="Proteomes" id="UP000057088"/>
    </source>
</evidence>
<dbReference type="EMBL" id="CP014034">
    <property type="protein sequence ID" value="AMF92852.1"/>
    <property type="molecule type" value="Genomic_DNA"/>
</dbReference>
<keyword evidence="3" id="KW-0238">DNA-binding</keyword>
<dbReference type="Pfam" id="PF12833">
    <property type="entry name" value="HTH_18"/>
    <property type="match status" value="1"/>
</dbReference>
<keyword evidence="8" id="KW-1185">Reference proteome</keyword>
<dbReference type="InterPro" id="IPR018062">
    <property type="entry name" value="HTH_AraC-typ_CS"/>
</dbReference>
<dbReference type="FunFam" id="1.10.10.60:FF:000132">
    <property type="entry name" value="AraC family transcriptional regulator"/>
    <property type="match status" value="1"/>
</dbReference>
<dbReference type="InterPro" id="IPR009057">
    <property type="entry name" value="Homeodomain-like_sf"/>
</dbReference>
<dbReference type="SUPFAM" id="SSF51182">
    <property type="entry name" value="RmlC-like cupins"/>
    <property type="match status" value="1"/>
</dbReference>
<dbReference type="Gene3D" id="1.10.10.60">
    <property type="entry name" value="Homeodomain-like"/>
    <property type="match status" value="1"/>
</dbReference>
<evidence type="ECO:0000256" key="1">
    <source>
        <dbReference type="ARBA" id="ARBA00022491"/>
    </source>
</evidence>
<dbReference type="Gene3D" id="2.60.120.10">
    <property type="entry name" value="Jelly Rolls"/>
    <property type="match status" value="1"/>
</dbReference>
<dbReference type="GO" id="GO:0003700">
    <property type="term" value="F:DNA-binding transcription factor activity"/>
    <property type="evidence" value="ECO:0007669"/>
    <property type="project" value="InterPro"/>
</dbReference>
<accession>A0AAX2LWT8</accession>
<dbReference type="SMART" id="SM00342">
    <property type="entry name" value="HTH_ARAC"/>
    <property type="match status" value="1"/>
</dbReference>
<evidence type="ECO:0000256" key="2">
    <source>
        <dbReference type="ARBA" id="ARBA00023015"/>
    </source>
</evidence>
<protein>
    <submittedName>
        <fullName evidence="7">AraC family transcriptional regulator</fullName>
    </submittedName>
</protein>
<dbReference type="Proteomes" id="UP000254626">
    <property type="component" value="Unassembled WGS sequence"/>
</dbReference>
<sequence>MSVIRRASLKHPQSAITEWHSHQEGQLFWVNQGILMVEAEQQRWTVASGCLAWIPAGCRHRTEVITDVVGELLYVQDATMFDAMPDPKLIRCDDLITALLKRLSGAECNASDTREQAWLALLGSEISHAPATPLQLPLPEDKRARKLANYLIAEPENRLSQEALAERFGLSSRTLHRLFRQQTGMTFVHWRQQSRLLHSLSQLEAGKSITEVALASGYDNSSSYIQLFRQRFGVTPKLYLRQRPLLTGMSE</sequence>
<dbReference type="InterPro" id="IPR020449">
    <property type="entry name" value="Tscrpt_reg_AraC-type_HTH"/>
</dbReference>
<keyword evidence="4" id="KW-0804">Transcription</keyword>
<dbReference type="GeneID" id="29383399"/>
<dbReference type="Pfam" id="PF07883">
    <property type="entry name" value="Cupin_2"/>
    <property type="match status" value="1"/>
</dbReference>
<reference evidence="7 9" key="3">
    <citation type="submission" date="2018-06" db="EMBL/GenBank/DDBJ databases">
        <authorList>
            <consortium name="Pathogen Informatics"/>
            <person name="Doyle S."/>
        </authorList>
    </citation>
    <scope>NUCLEOTIDE SEQUENCE [LARGE SCALE GENOMIC DNA]</scope>
    <source>
        <strain evidence="7 9">NCTC11327</strain>
    </source>
</reference>
<dbReference type="CDD" id="cd06124">
    <property type="entry name" value="cupin_NimR-like_N"/>
    <property type="match status" value="1"/>
</dbReference>
<evidence type="ECO:0000256" key="3">
    <source>
        <dbReference type="ARBA" id="ARBA00023125"/>
    </source>
</evidence>
<dbReference type="PROSITE" id="PS00041">
    <property type="entry name" value="HTH_ARAC_FAMILY_1"/>
    <property type="match status" value="1"/>
</dbReference>
<evidence type="ECO:0000313" key="7">
    <source>
        <dbReference type="EMBL" id="SUQ26187.1"/>
    </source>
</evidence>
<feature type="domain" description="HTH araC/xylS-type" evidence="5">
    <location>
        <begin position="145"/>
        <end position="242"/>
    </location>
</feature>
<dbReference type="PANTHER" id="PTHR11019:SF199">
    <property type="entry name" value="HTH-TYPE TRANSCRIPTIONAL REGULATOR NIMR"/>
    <property type="match status" value="1"/>
</dbReference>
<reference evidence="6" key="2">
    <citation type="submission" date="2018-01" db="EMBL/GenBank/DDBJ databases">
        <title>FDA dAtabase for Regulatory Grade micrObial Sequences (FDA-ARGOS): Supporting development and validation of Infectious Disease Dx tests.</title>
        <authorList>
            <person name="Hoffmann M."/>
            <person name="Allard M."/>
            <person name="Evans P."/>
            <person name="Brown E."/>
            <person name="Tallon L."/>
            <person name="Sadzewicz L."/>
            <person name="Sengamalay N."/>
            <person name="Ott S."/>
            <person name="Godinez A."/>
            <person name="Nagaraj S."/>
            <person name="Vyas G."/>
            <person name="Aluvathingal J."/>
            <person name="Nadendla S."/>
            <person name="Geyer C."/>
            <person name="Sichtig H."/>
        </authorList>
    </citation>
    <scope>NUCLEOTIDE SEQUENCE</scope>
    <source>
        <strain evidence="6">ATCC 33809</strain>
    </source>
</reference>
<organism evidence="7 9">
    <name type="scientific">Vibrio fluvialis</name>
    <dbReference type="NCBI Taxonomy" id="676"/>
    <lineage>
        <taxon>Bacteria</taxon>
        <taxon>Pseudomonadati</taxon>
        <taxon>Pseudomonadota</taxon>
        <taxon>Gammaproteobacteria</taxon>
        <taxon>Vibrionales</taxon>
        <taxon>Vibrionaceae</taxon>
        <taxon>Vibrio</taxon>
    </lineage>
</organism>
<dbReference type="GO" id="GO:0043565">
    <property type="term" value="F:sequence-specific DNA binding"/>
    <property type="evidence" value="ECO:0007669"/>
    <property type="project" value="InterPro"/>
</dbReference>
<dbReference type="SUPFAM" id="SSF46689">
    <property type="entry name" value="Homeodomain-like"/>
    <property type="match status" value="1"/>
</dbReference>
<name>A0AAX2LWT8_VIBFL</name>
<dbReference type="KEGG" id="vfl:AL536_05115"/>
<evidence type="ECO:0000313" key="6">
    <source>
        <dbReference type="EMBL" id="AMF92852.1"/>
    </source>
</evidence>
<proteinExistence type="predicted"/>
<dbReference type="EMBL" id="UHIP01000002">
    <property type="protein sequence ID" value="SUQ26187.1"/>
    <property type="molecule type" value="Genomic_DNA"/>
</dbReference>
<keyword evidence="1" id="KW-0678">Repressor</keyword>
<dbReference type="InterPro" id="IPR013096">
    <property type="entry name" value="Cupin_2"/>
</dbReference>
<dbReference type="InterPro" id="IPR018060">
    <property type="entry name" value="HTH_AraC"/>
</dbReference>
<dbReference type="PROSITE" id="PS01124">
    <property type="entry name" value="HTH_ARAC_FAMILY_2"/>
    <property type="match status" value="1"/>
</dbReference>
<reference evidence="8" key="1">
    <citation type="submission" date="2015-12" db="EMBL/GenBank/DDBJ databases">
        <title>FDA dAtabase for Regulatory Grade micrObial Sequences (FDA-ARGOS): Supporting development and validation of Infectious Disease Dx tests.</title>
        <authorList>
            <person name="Hoffmann M."/>
            <person name="Allard M."/>
            <person name="Evans P."/>
            <person name="Brown E."/>
            <person name="Tallon L.J."/>
            <person name="Sadzewicz L."/>
            <person name="Sengamalay N."/>
            <person name="Ott S."/>
            <person name="Godinez A."/>
            <person name="Nagaraj S."/>
            <person name="Vyas G."/>
            <person name="Aluvathingal J."/>
            <person name="Nadendla S."/>
            <person name="Geyer C."/>
            <person name="Sichtig H."/>
        </authorList>
    </citation>
    <scope>NUCLEOTIDE SEQUENCE [LARGE SCALE GENOMIC DNA]</scope>
    <source>
        <strain evidence="8">ATCC 33809</strain>
    </source>
</reference>
<dbReference type="PRINTS" id="PR00032">
    <property type="entry name" value="HTHARAC"/>
</dbReference>
<evidence type="ECO:0000256" key="4">
    <source>
        <dbReference type="ARBA" id="ARBA00023163"/>
    </source>
</evidence>
<dbReference type="PANTHER" id="PTHR11019">
    <property type="entry name" value="HTH-TYPE TRANSCRIPTIONAL REGULATOR NIMR"/>
    <property type="match status" value="1"/>
</dbReference>
<dbReference type="InterPro" id="IPR014710">
    <property type="entry name" value="RmlC-like_jellyroll"/>
</dbReference>